<dbReference type="Pfam" id="PF13458">
    <property type="entry name" value="Peripla_BP_6"/>
    <property type="match status" value="1"/>
</dbReference>
<evidence type="ECO:0000256" key="2">
    <source>
        <dbReference type="ARBA" id="ARBA00022729"/>
    </source>
</evidence>
<dbReference type="OrthoDB" id="8207713at2"/>
<dbReference type="PANTHER" id="PTHR47235:SF1">
    <property type="entry name" value="BLR6548 PROTEIN"/>
    <property type="match status" value="1"/>
</dbReference>
<proteinExistence type="inferred from homology"/>
<dbReference type="PANTHER" id="PTHR47235">
    <property type="entry name" value="BLR6548 PROTEIN"/>
    <property type="match status" value="1"/>
</dbReference>
<accession>A0A238X3F3</accession>
<dbReference type="Proteomes" id="UP000198403">
    <property type="component" value="Unassembled WGS sequence"/>
</dbReference>
<dbReference type="Gene3D" id="3.40.50.2300">
    <property type="match status" value="2"/>
</dbReference>
<keyword evidence="2" id="KW-0732">Signal</keyword>
<dbReference type="RefSeq" id="WP_089336765.1">
    <property type="nucleotide sequence ID" value="NZ_FZNO01000011.1"/>
</dbReference>
<dbReference type="EMBL" id="FZNO01000011">
    <property type="protein sequence ID" value="SNR53545.1"/>
    <property type="molecule type" value="Genomic_DNA"/>
</dbReference>
<name>A0A238X3F3_9ACTN</name>
<evidence type="ECO:0000259" key="3">
    <source>
        <dbReference type="Pfam" id="PF13458"/>
    </source>
</evidence>
<protein>
    <submittedName>
        <fullName evidence="4">Branched-chain amino acid transport system substrate-binding protein</fullName>
    </submittedName>
</protein>
<reference evidence="4 5" key="1">
    <citation type="submission" date="2017-06" db="EMBL/GenBank/DDBJ databases">
        <authorList>
            <person name="Kim H.J."/>
            <person name="Triplett B.A."/>
        </authorList>
    </citation>
    <scope>NUCLEOTIDE SEQUENCE [LARGE SCALE GENOMIC DNA]</scope>
    <source>
        <strain evidence="4 5">DSM 44272</strain>
    </source>
</reference>
<feature type="domain" description="Leucine-binding protein" evidence="3">
    <location>
        <begin position="48"/>
        <end position="378"/>
    </location>
</feature>
<gene>
    <name evidence="4" type="ORF">SAMN06272737_111109</name>
</gene>
<dbReference type="PROSITE" id="PS51257">
    <property type="entry name" value="PROKAR_LIPOPROTEIN"/>
    <property type="match status" value="1"/>
</dbReference>
<evidence type="ECO:0000256" key="1">
    <source>
        <dbReference type="ARBA" id="ARBA00010062"/>
    </source>
</evidence>
<evidence type="ECO:0000313" key="4">
    <source>
        <dbReference type="EMBL" id="SNR53545.1"/>
    </source>
</evidence>
<sequence>MASKRNGRVLAASVAAATLLTACGGDDEGGGGGGGGEGASGGATYNQAWLVDFSGPYADVYDELQAAREATNEWWNDQVGSEIGVQLSGEVYDHRYDAAQVASLWPGILSEIQPIMAMGVGGPDVAALQQRLPSDKVPMLMNTAGYGYAWEPDQWVFNPRATYVHEAAGFVDWFKEAQKIDGPVKVAMISSEASPAYVDMVDGIEGFAEANPDVAEVVAVEFAEVQPADLSSQVRRIVGAEADVILIQTNTTQAVVTMQALESLNQDIPIMLSSHNSLQATADAAGGLEKLEGDFESFGFVVPAEEEGEAYEFYKMLTEDYGLEAEWTVPTVQGIAHQLYANRVVEQAVEMVGAENLTGQAIYDAILEVQLTSEDLFGFLPDLDWTPEAPFPTSGLTTSIGTVADGTYARAELNHEIPELEKW</sequence>
<dbReference type="AlphaFoldDB" id="A0A238X3F3"/>
<keyword evidence="5" id="KW-1185">Reference proteome</keyword>
<evidence type="ECO:0000313" key="5">
    <source>
        <dbReference type="Proteomes" id="UP000198403"/>
    </source>
</evidence>
<dbReference type="SUPFAM" id="SSF53822">
    <property type="entry name" value="Periplasmic binding protein-like I"/>
    <property type="match status" value="1"/>
</dbReference>
<organism evidence="4 5">
    <name type="scientific">Blastococcus mobilis</name>
    <dbReference type="NCBI Taxonomy" id="1938746"/>
    <lineage>
        <taxon>Bacteria</taxon>
        <taxon>Bacillati</taxon>
        <taxon>Actinomycetota</taxon>
        <taxon>Actinomycetes</taxon>
        <taxon>Geodermatophilales</taxon>
        <taxon>Geodermatophilaceae</taxon>
        <taxon>Blastococcus</taxon>
    </lineage>
</organism>
<dbReference type="InterPro" id="IPR028081">
    <property type="entry name" value="Leu-bd"/>
</dbReference>
<comment type="similarity">
    <text evidence="1">Belongs to the leucine-binding protein family.</text>
</comment>
<dbReference type="InterPro" id="IPR028082">
    <property type="entry name" value="Peripla_BP_I"/>
</dbReference>